<evidence type="ECO:0000313" key="4">
    <source>
        <dbReference type="Proteomes" id="UP000288805"/>
    </source>
</evidence>
<dbReference type="AlphaFoldDB" id="A0A438ENG8"/>
<dbReference type="Proteomes" id="UP000288805">
    <property type="component" value="Unassembled WGS sequence"/>
</dbReference>
<keyword evidence="1" id="KW-0812">Transmembrane</keyword>
<evidence type="ECO:0000313" key="3">
    <source>
        <dbReference type="EMBL" id="RVX13809.1"/>
    </source>
</evidence>
<evidence type="ECO:0000313" key="2">
    <source>
        <dbReference type="EMBL" id="RVW49289.1"/>
    </source>
</evidence>
<feature type="transmembrane region" description="Helical" evidence="1">
    <location>
        <begin position="34"/>
        <end position="54"/>
    </location>
</feature>
<dbReference type="EMBL" id="QGNW01000023">
    <property type="protein sequence ID" value="RVX13809.1"/>
    <property type="molecule type" value="Genomic_DNA"/>
</dbReference>
<keyword evidence="1" id="KW-1133">Transmembrane helix</keyword>
<reference evidence="2 4" key="1">
    <citation type="journal article" date="2018" name="PLoS Genet.">
        <title>Population sequencing reveals clonal diversity and ancestral inbreeding in the grapevine cultivar Chardonnay.</title>
        <authorList>
            <person name="Roach M.J."/>
            <person name="Johnson D.L."/>
            <person name="Bohlmann J."/>
            <person name="van Vuuren H.J."/>
            <person name="Jones S.J."/>
            <person name="Pretorius I.S."/>
            <person name="Schmidt S.A."/>
            <person name="Borneman A.R."/>
        </authorList>
    </citation>
    <scope>NUCLEOTIDE SEQUENCE [LARGE SCALE GENOMIC DNA]</scope>
    <source>
        <strain evidence="4">cv. Chardonnay</strain>
        <strain evidence="2">I10V1</strain>
        <tissue evidence="2">Leaf</tissue>
    </source>
</reference>
<evidence type="ECO:0000256" key="1">
    <source>
        <dbReference type="SAM" id="Phobius"/>
    </source>
</evidence>
<accession>A0A438ENG8</accession>
<dbReference type="EMBL" id="QGNW01001229">
    <property type="protein sequence ID" value="RVW49289.1"/>
    <property type="molecule type" value="Genomic_DNA"/>
</dbReference>
<proteinExistence type="predicted"/>
<keyword evidence="1" id="KW-0472">Membrane</keyword>
<protein>
    <submittedName>
        <fullName evidence="2">Uncharacterized protein</fullName>
    </submittedName>
</protein>
<sequence length="155" mass="17250">MADANGWSLRGPLITGGTRGIGCPSLTFHFAFTFLRFLFHDFGLLGTFSIYFLLIELKPISLHDDVFSLFLCRYAVVEELAGPVIASVCDGRDRAQREKLMEKVFSIFNGKLNILGLQTENGHVLKSLYGDGKNKRQSFGGGTQAAFGSWAWEYE</sequence>
<name>A0A438ENG8_VITVI</name>
<comment type="caution">
    <text evidence="2">The sequence shown here is derived from an EMBL/GenBank/DDBJ whole genome shotgun (WGS) entry which is preliminary data.</text>
</comment>
<gene>
    <name evidence="3" type="ORF">CK203_010130</name>
    <name evidence="2" type="ORF">CK203_073209</name>
</gene>
<organism evidence="2 4">
    <name type="scientific">Vitis vinifera</name>
    <name type="common">Grape</name>
    <dbReference type="NCBI Taxonomy" id="29760"/>
    <lineage>
        <taxon>Eukaryota</taxon>
        <taxon>Viridiplantae</taxon>
        <taxon>Streptophyta</taxon>
        <taxon>Embryophyta</taxon>
        <taxon>Tracheophyta</taxon>
        <taxon>Spermatophyta</taxon>
        <taxon>Magnoliopsida</taxon>
        <taxon>eudicotyledons</taxon>
        <taxon>Gunneridae</taxon>
        <taxon>Pentapetalae</taxon>
        <taxon>rosids</taxon>
        <taxon>Vitales</taxon>
        <taxon>Vitaceae</taxon>
        <taxon>Viteae</taxon>
        <taxon>Vitis</taxon>
    </lineage>
</organism>